<dbReference type="PANTHER" id="PTHR30329:SF21">
    <property type="entry name" value="LIPOPROTEIN YIAD-RELATED"/>
    <property type="match status" value="1"/>
</dbReference>
<dbReference type="CDD" id="cd07185">
    <property type="entry name" value="OmpA_C-like"/>
    <property type="match status" value="1"/>
</dbReference>
<keyword evidence="3" id="KW-0998">Cell outer membrane</keyword>
<dbReference type="Gene3D" id="1.25.40.10">
    <property type="entry name" value="Tetratricopeptide repeat domain"/>
    <property type="match status" value="1"/>
</dbReference>
<dbReference type="PRINTS" id="PR01021">
    <property type="entry name" value="OMPADOMAIN"/>
</dbReference>
<dbReference type="Gene3D" id="3.30.1330.60">
    <property type="entry name" value="OmpA-like domain"/>
    <property type="match status" value="1"/>
</dbReference>
<dbReference type="InterPro" id="IPR006664">
    <property type="entry name" value="OMP_bac"/>
</dbReference>
<dbReference type="OrthoDB" id="9809364at2"/>
<dbReference type="SUPFAM" id="SSF103088">
    <property type="entry name" value="OmpA-like"/>
    <property type="match status" value="1"/>
</dbReference>
<dbReference type="Pfam" id="PF07676">
    <property type="entry name" value="PD40"/>
    <property type="match status" value="2"/>
</dbReference>
<keyword evidence="2 4" id="KW-0472">Membrane</keyword>
<proteinExistence type="predicted"/>
<name>A0A2W7S530_9BACT</name>
<protein>
    <submittedName>
        <fullName evidence="7">Outer membrane protein OmpA-like peptidoglycan-associated protein</fullName>
    </submittedName>
</protein>
<dbReference type="Proteomes" id="UP000249720">
    <property type="component" value="Unassembled WGS sequence"/>
</dbReference>
<feature type="domain" description="OmpA-like" evidence="6">
    <location>
        <begin position="507"/>
        <end position="629"/>
    </location>
</feature>
<dbReference type="InterPro" id="IPR050330">
    <property type="entry name" value="Bact_OuterMem_StrucFunc"/>
</dbReference>
<dbReference type="AlphaFoldDB" id="A0A2W7S530"/>
<dbReference type="RefSeq" id="WP_111293398.1">
    <property type="nucleotide sequence ID" value="NZ_QKZV01000001.1"/>
</dbReference>
<evidence type="ECO:0000256" key="3">
    <source>
        <dbReference type="ARBA" id="ARBA00023237"/>
    </source>
</evidence>
<accession>A0A2W7S530</accession>
<comment type="caution">
    <text evidence="7">The sequence shown here is derived from an EMBL/GenBank/DDBJ whole genome shotgun (WGS) entry which is preliminary data.</text>
</comment>
<dbReference type="GO" id="GO:0009279">
    <property type="term" value="C:cell outer membrane"/>
    <property type="evidence" value="ECO:0007669"/>
    <property type="project" value="UniProtKB-SubCell"/>
</dbReference>
<evidence type="ECO:0000256" key="4">
    <source>
        <dbReference type="PROSITE-ProRule" id="PRU00473"/>
    </source>
</evidence>
<sequence>MVKRVTLLTPLFPKCITAIIVMCLSSSLLNAQSIRAYTKRADELFKEKNYYGAAQLYSKALYGNFDSKDVLPYTPVVHKHGKRPKGAKEIYLLHQLAESYRLYHDYQDALPNYEKYLSLEKKPDVMAYLWYGVSLRAMNEPEKAIEALSKFTTEYTQQDSYTALALKEMADCRFNIEQQQNVKRFTIQKLPSPINALGSNYAYAKLNDSIFVFSSSRPDTVGKNKQVIYRSALYQYNTNQNTVSKLFQQTLPYDAAAAQFSADGLRVYFTGWNEDQKSDANKYLIYTATRSSVDAPWDKPFALDSFVNAPGYNARHPFITKDGQYLFFASDRPGGLGKYDIWKVSLNSFGLPNAAPENLGAAINTPDDDMFPVFLADSSMLYFSSNGRVGLGGMDIYKSKGNIVSNQWNTAENLGLPINSVKDDIYYDSFGNADTSYLTSDRESPCCLEIFQSIKLPPLPEVKQPEPIDSSKLNTPDTSAKNNVPVVSIPVNKLDEEAERRKHILDSLNSATIKRVSVNFDFYKAKVRPEDKNSLDTIIQLLKDNPEYNVVIGSFTDCKGKFDLNLRLSKARSLAVKMYLIKHHIAASRINVDFYGEQHLILPCKDDATYDTAQQIVNRRSDIIVTKAKNPKWVPSGKELDIDQILDDITNGRRPFRYIPDEPTTKANNNLKAERQLLREEKARARAEHLAELREQKRLKQQQEAEAARLRREEKARAAAERRARLQAEKEARKAAAKEKNAQKNAAANNPYVSKPVTSNNNNNVVNQALPAHLENELKQKDRKIATLDSISEIKSRLLLTAINHRSINQVFTVYTTSDSVHVDLYDNGTYDHDSVSVIYNSEIIVYKQELKTDKAISFKVPVEPNEKRNEMIFFAENLGEIPPNSALMVITDDTGKRTEVSISNDLMHNTIIYFVKLKKQ</sequence>
<dbReference type="SUPFAM" id="SSF48452">
    <property type="entry name" value="TPR-like"/>
    <property type="match status" value="1"/>
</dbReference>
<gene>
    <name evidence="7" type="ORF">LX80_00455</name>
</gene>
<evidence type="ECO:0000259" key="6">
    <source>
        <dbReference type="PROSITE" id="PS51123"/>
    </source>
</evidence>
<evidence type="ECO:0000256" key="5">
    <source>
        <dbReference type="SAM" id="MobiDB-lite"/>
    </source>
</evidence>
<dbReference type="Pfam" id="PF00691">
    <property type="entry name" value="OmpA"/>
    <property type="match status" value="1"/>
</dbReference>
<dbReference type="InterPro" id="IPR011042">
    <property type="entry name" value="6-blade_b-propeller_TolB-like"/>
</dbReference>
<feature type="region of interest" description="Disordered" evidence="5">
    <location>
        <begin position="696"/>
        <end position="764"/>
    </location>
</feature>
<dbReference type="InterPro" id="IPR036737">
    <property type="entry name" value="OmpA-like_sf"/>
</dbReference>
<dbReference type="InterPro" id="IPR006665">
    <property type="entry name" value="OmpA-like"/>
</dbReference>
<evidence type="ECO:0000256" key="2">
    <source>
        <dbReference type="ARBA" id="ARBA00023136"/>
    </source>
</evidence>
<evidence type="ECO:0000313" key="7">
    <source>
        <dbReference type="EMBL" id="PZX65960.1"/>
    </source>
</evidence>
<dbReference type="InterPro" id="IPR011659">
    <property type="entry name" value="WD40"/>
</dbReference>
<organism evidence="7 8">
    <name type="scientific">Hydrotalea sandarakina</name>
    <dbReference type="NCBI Taxonomy" id="1004304"/>
    <lineage>
        <taxon>Bacteria</taxon>
        <taxon>Pseudomonadati</taxon>
        <taxon>Bacteroidota</taxon>
        <taxon>Chitinophagia</taxon>
        <taxon>Chitinophagales</taxon>
        <taxon>Chitinophagaceae</taxon>
        <taxon>Hydrotalea</taxon>
    </lineage>
</organism>
<comment type="subcellular location">
    <subcellularLocation>
        <location evidence="1">Cell outer membrane</location>
    </subcellularLocation>
</comment>
<reference evidence="7 8" key="1">
    <citation type="submission" date="2018-06" db="EMBL/GenBank/DDBJ databases">
        <title>Genomic Encyclopedia of Archaeal and Bacterial Type Strains, Phase II (KMG-II): from individual species to whole genera.</title>
        <authorList>
            <person name="Goeker M."/>
        </authorList>
    </citation>
    <scope>NUCLEOTIDE SEQUENCE [LARGE SCALE GENOMIC DNA]</scope>
    <source>
        <strain evidence="7 8">DSM 23241</strain>
    </source>
</reference>
<evidence type="ECO:0000256" key="1">
    <source>
        <dbReference type="ARBA" id="ARBA00004442"/>
    </source>
</evidence>
<feature type="compositionally biased region" description="Basic and acidic residues" evidence="5">
    <location>
        <begin position="696"/>
        <end position="742"/>
    </location>
</feature>
<dbReference type="InterPro" id="IPR011990">
    <property type="entry name" value="TPR-like_helical_dom_sf"/>
</dbReference>
<dbReference type="Gene3D" id="2.120.10.30">
    <property type="entry name" value="TolB, C-terminal domain"/>
    <property type="match status" value="1"/>
</dbReference>
<keyword evidence="8" id="KW-1185">Reference proteome</keyword>
<evidence type="ECO:0000313" key="8">
    <source>
        <dbReference type="Proteomes" id="UP000249720"/>
    </source>
</evidence>
<dbReference type="PROSITE" id="PS51123">
    <property type="entry name" value="OMPA_2"/>
    <property type="match status" value="1"/>
</dbReference>
<dbReference type="PANTHER" id="PTHR30329">
    <property type="entry name" value="STATOR ELEMENT OF FLAGELLAR MOTOR COMPLEX"/>
    <property type="match status" value="1"/>
</dbReference>
<dbReference type="EMBL" id="QKZV01000001">
    <property type="protein sequence ID" value="PZX65960.1"/>
    <property type="molecule type" value="Genomic_DNA"/>
</dbReference>
<dbReference type="SUPFAM" id="SSF82171">
    <property type="entry name" value="DPP6 N-terminal domain-like"/>
    <property type="match status" value="1"/>
</dbReference>